<evidence type="ECO:0000256" key="2">
    <source>
        <dbReference type="ARBA" id="ARBA00011955"/>
    </source>
</evidence>
<evidence type="ECO:0000313" key="12">
    <source>
        <dbReference type="EMBL" id="ERJ94079.1"/>
    </source>
</evidence>
<evidence type="ECO:0000256" key="6">
    <source>
        <dbReference type="ARBA" id="ARBA00022723"/>
    </source>
</evidence>
<accession>A0ABN0P0S9</accession>
<evidence type="ECO:0000256" key="9">
    <source>
        <dbReference type="ARBA" id="ARBA00031306"/>
    </source>
</evidence>
<proteinExistence type="inferred from homology"/>
<dbReference type="PIRSF" id="PIRSF006268">
    <property type="entry name" value="ApbE"/>
    <property type="match status" value="1"/>
</dbReference>
<reference evidence="12 13" key="1">
    <citation type="submission" date="2013-08" db="EMBL/GenBank/DDBJ databases">
        <authorList>
            <person name="Weinstock G."/>
            <person name="Sodergren E."/>
            <person name="Wylie T."/>
            <person name="Fulton L."/>
            <person name="Fulton R."/>
            <person name="Fronick C."/>
            <person name="O'Laughlin M."/>
            <person name="Godfrey J."/>
            <person name="Miner T."/>
            <person name="Herter B."/>
            <person name="Appelbaum E."/>
            <person name="Cordes M."/>
            <person name="Lek S."/>
            <person name="Wollam A."/>
            <person name="Pepin K.H."/>
            <person name="Palsikar V.B."/>
            <person name="Mitreva M."/>
            <person name="Wilson R.K."/>
        </authorList>
    </citation>
    <scope>NUCLEOTIDE SEQUENCE [LARGE SCALE GENOMIC DNA]</scope>
    <source>
        <strain evidence="12 13">ATCC 700332</strain>
    </source>
</reference>
<gene>
    <name evidence="12" type="ORF">HMPREF9193_00434</name>
</gene>
<dbReference type="InterPro" id="IPR003374">
    <property type="entry name" value="ApbE-like_sf"/>
</dbReference>
<evidence type="ECO:0000256" key="10">
    <source>
        <dbReference type="ARBA" id="ARBA00048540"/>
    </source>
</evidence>
<keyword evidence="6 11" id="KW-0479">Metal-binding</keyword>
<keyword evidence="8 11" id="KW-0460">Magnesium</keyword>
<comment type="similarity">
    <text evidence="11">Belongs to the ApbE family.</text>
</comment>
<evidence type="ECO:0000256" key="11">
    <source>
        <dbReference type="PIRNR" id="PIRNR006268"/>
    </source>
</evidence>
<dbReference type="SUPFAM" id="SSF143631">
    <property type="entry name" value="ApbE-like"/>
    <property type="match status" value="1"/>
</dbReference>
<comment type="caution">
    <text evidence="12">The sequence shown here is derived from an EMBL/GenBank/DDBJ whole genome shotgun (WGS) entry which is preliminary data.</text>
</comment>
<keyword evidence="4 11" id="KW-0285">Flavoprotein</keyword>
<dbReference type="PANTHER" id="PTHR30040:SF2">
    <property type="entry name" value="FAD:PROTEIN FMN TRANSFERASE"/>
    <property type="match status" value="1"/>
</dbReference>
<evidence type="ECO:0000313" key="13">
    <source>
        <dbReference type="Proteomes" id="UP000016649"/>
    </source>
</evidence>
<keyword evidence="5 11" id="KW-0808">Transferase</keyword>
<protein>
    <recommendedName>
        <fullName evidence="3 11">FAD:protein FMN transferase</fullName>
        <ecNumber evidence="2 11">2.7.1.180</ecNumber>
    </recommendedName>
    <alternativeName>
        <fullName evidence="9 11">Flavin transferase</fullName>
    </alternativeName>
</protein>
<comment type="cofactor">
    <cofactor evidence="1">
        <name>Mg(2+)</name>
        <dbReference type="ChEBI" id="CHEBI:18420"/>
    </cofactor>
</comment>
<name>A0ABN0P0S9_TRELE</name>
<evidence type="ECO:0000256" key="5">
    <source>
        <dbReference type="ARBA" id="ARBA00022679"/>
    </source>
</evidence>
<dbReference type="Gene3D" id="3.10.520.10">
    <property type="entry name" value="ApbE-like domains"/>
    <property type="match status" value="1"/>
</dbReference>
<evidence type="ECO:0000256" key="3">
    <source>
        <dbReference type="ARBA" id="ARBA00016337"/>
    </source>
</evidence>
<comment type="catalytic activity">
    <reaction evidence="10 11">
        <text>L-threonyl-[protein] + FAD = FMN-L-threonyl-[protein] + AMP + H(+)</text>
        <dbReference type="Rhea" id="RHEA:36847"/>
        <dbReference type="Rhea" id="RHEA-COMP:11060"/>
        <dbReference type="Rhea" id="RHEA-COMP:11061"/>
        <dbReference type="ChEBI" id="CHEBI:15378"/>
        <dbReference type="ChEBI" id="CHEBI:30013"/>
        <dbReference type="ChEBI" id="CHEBI:57692"/>
        <dbReference type="ChEBI" id="CHEBI:74257"/>
        <dbReference type="ChEBI" id="CHEBI:456215"/>
        <dbReference type="EC" id="2.7.1.180"/>
    </reaction>
</comment>
<dbReference type="EC" id="2.7.1.180" evidence="2 11"/>
<organism evidence="12 13">
    <name type="scientific">Treponema lecithinolyticum ATCC 700332</name>
    <dbReference type="NCBI Taxonomy" id="1321815"/>
    <lineage>
        <taxon>Bacteria</taxon>
        <taxon>Pseudomonadati</taxon>
        <taxon>Spirochaetota</taxon>
        <taxon>Spirochaetia</taxon>
        <taxon>Spirochaetales</taxon>
        <taxon>Treponemataceae</taxon>
        <taxon>Treponema</taxon>
    </lineage>
</organism>
<dbReference type="PANTHER" id="PTHR30040">
    <property type="entry name" value="THIAMINE BIOSYNTHESIS LIPOPROTEIN APBE"/>
    <property type="match status" value="1"/>
</dbReference>
<evidence type="ECO:0000256" key="7">
    <source>
        <dbReference type="ARBA" id="ARBA00022827"/>
    </source>
</evidence>
<evidence type="ECO:0000256" key="4">
    <source>
        <dbReference type="ARBA" id="ARBA00022630"/>
    </source>
</evidence>
<evidence type="ECO:0000256" key="8">
    <source>
        <dbReference type="ARBA" id="ARBA00022842"/>
    </source>
</evidence>
<dbReference type="Proteomes" id="UP000016649">
    <property type="component" value="Unassembled WGS sequence"/>
</dbReference>
<dbReference type="Pfam" id="PF02424">
    <property type="entry name" value="ApbE"/>
    <property type="match status" value="1"/>
</dbReference>
<keyword evidence="13" id="KW-1185">Reference proteome</keyword>
<dbReference type="EMBL" id="AWVH01000006">
    <property type="protein sequence ID" value="ERJ94079.1"/>
    <property type="molecule type" value="Genomic_DNA"/>
</dbReference>
<evidence type="ECO:0000256" key="1">
    <source>
        <dbReference type="ARBA" id="ARBA00001946"/>
    </source>
</evidence>
<dbReference type="InterPro" id="IPR024932">
    <property type="entry name" value="ApbE"/>
</dbReference>
<dbReference type="RefSeq" id="WP_021686835.1">
    <property type="nucleotide sequence ID" value="NZ_KI260561.1"/>
</dbReference>
<sequence>MGCQQYLFKQNDLCAIVVFMHYSHIHKYSFVRSAARALFAAALFGSPFFVSCRTNVIEKQTRPVLGTVCTIQLFEYGTPKRYNRIFERLEQIEEHMSANLENSDIARVNQAAGISAVSVHEDTLEVITAALAVAEKSGGAFNPASGPLVKLWNIGSDSPHLPSEQEINAVLPLCDWKKVRVDKNEVFLLQKGMALDLGGIAKGYAADEIVRIIREEHIPRAIIDLGGNIYAVGEKKDKSMWHIGIKDPFAPADQPAAVVDVKNVSVVTSGIYERFFERGGKRYHHLLDCASGRPADNGLMSVTIVHSSSMQADALATAVFVMGKEKGAAFLEQYGITGLYIDDKKNIGVGEQLKAHFTVLNETFKTK</sequence>
<keyword evidence="7 11" id="KW-0274">FAD</keyword>